<feature type="transmembrane region" description="Helical" evidence="7">
    <location>
        <begin position="43"/>
        <end position="61"/>
    </location>
</feature>
<evidence type="ECO:0000256" key="3">
    <source>
        <dbReference type="ARBA" id="ARBA00022989"/>
    </source>
</evidence>
<feature type="compositionally biased region" description="Basic and acidic residues" evidence="6">
    <location>
        <begin position="383"/>
        <end position="405"/>
    </location>
</feature>
<protein>
    <recommendedName>
        <fullName evidence="8">Rhodopsin domain-containing protein</fullName>
    </recommendedName>
</protein>
<evidence type="ECO:0000256" key="5">
    <source>
        <dbReference type="ARBA" id="ARBA00038359"/>
    </source>
</evidence>
<feature type="compositionally biased region" description="Basic and acidic residues" evidence="6">
    <location>
        <begin position="294"/>
        <end position="304"/>
    </location>
</feature>
<name>A0A194X0T5_MOLSC</name>
<evidence type="ECO:0000256" key="2">
    <source>
        <dbReference type="ARBA" id="ARBA00022692"/>
    </source>
</evidence>
<comment type="similarity">
    <text evidence="5">Belongs to the SAT4 family.</text>
</comment>
<dbReference type="Proteomes" id="UP000070700">
    <property type="component" value="Unassembled WGS sequence"/>
</dbReference>
<dbReference type="PANTHER" id="PTHR33048">
    <property type="entry name" value="PTH11-LIKE INTEGRAL MEMBRANE PROTEIN (AFU_ORTHOLOGUE AFUA_5G11245)"/>
    <property type="match status" value="1"/>
</dbReference>
<dbReference type="GeneID" id="28826741"/>
<evidence type="ECO:0000313" key="9">
    <source>
        <dbReference type="EMBL" id="KUJ13811.1"/>
    </source>
</evidence>
<evidence type="ECO:0000259" key="8">
    <source>
        <dbReference type="Pfam" id="PF20684"/>
    </source>
</evidence>
<reference evidence="9 10" key="1">
    <citation type="submission" date="2015-10" db="EMBL/GenBank/DDBJ databases">
        <title>Full genome of DAOMC 229536 Phialocephala scopiformis, a fungal endophyte of spruce producing the potent anti-insectan compound rugulosin.</title>
        <authorList>
            <consortium name="DOE Joint Genome Institute"/>
            <person name="Walker A.K."/>
            <person name="Frasz S.L."/>
            <person name="Seifert K.A."/>
            <person name="Miller J.D."/>
            <person name="Mondo S.J."/>
            <person name="Labutti K."/>
            <person name="Lipzen A."/>
            <person name="Dockter R."/>
            <person name="Kennedy M."/>
            <person name="Grigoriev I.V."/>
            <person name="Spatafora J.W."/>
        </authorList>
    </citation>
    <scope>NUCLEOTIDE SEQUENCE [LARGE SCALE GENOMIC DNA]</scope>
    <source>
        <strain evidence="9 10">CBS 120377</strain>
    </source>
</reference>
<comment type="subcellular location">
    <subcellularLocation>
        <location evidence="1">Membrane</location>
        <topology evidence="1">Multi-pass membrane protein</topology>
    </subcellularLocation>
</comment>
<dbReference type="InterPro" id="IPR049326">
    <property type="entry name" value="Rhodopsin_dom_fungi"/>
</dbReference>
<feature type="transmembrane region" description="Helical" evidence="7">
    <location>
        <begin position="226"/>
        <end position="247"/>
    </location>
</feature>
<sequence length="421" mass="46100">MVQASYRVEQWTEYGIGMCIFTLRFFARWKVVGIANFAWDDFFAFVAMCLWTVGSATVQIINDYGSFVGLNEQTAGALSDETAASYEVGSKALFVAWISYVTLIWSLKASLLFFYSRLTMAVLSAIAYVAVLLTLFGHCTPIQKNWQIKPYAGVANYIVVAALNLLTDAGILAIPLPLIWKVKIPLRRKLIIGLLLSSGLFVITAALLPCIFTLASVSQIGNSTIWGIRETFVSLIAVSAPVIKPLFNKSRWIGSSNDKNTGSSGFKRFGRNQSVRELSAAHSATKIGNDYDLETGRSGHRKGDMSPLSDFELKDLSRHGSEEYIIENNNSKSVPLEINVTTVYALADENGNETPVSPKTVNAEKSVEDIQNGASPFRRGPVPRREGWKPRGENITEISVGERPEGSVSKASRMLGMGGST</sequence>
<keyword evidence="4 7" id="KW-0472">Membrane</keyword>
<dbReference type="OrthoDB" id="4329349at2759"/>
<dbReference type="AlphaFoldDB" id="A0A194X0T5"/>
<organism evidence="9 10">
    <name type="scientific">Mollisia scopiformis</name>
    <name type="common">Conifer needle endophyte fungus</name>
    <name type="synonym">Phialocephala scopiformis</name>
    <dbReference type="NCBI Taxonomy" id="149040"/>
    <lineage>
        <taxon>Eukaryota</taxon>
        <taxon>Fungi</taxon>
        <taxon>Dikarya</taxon>
        <taxon>Ascomycota</taxon>
        <taxon>Pezizomycotina</taxon>
        <taxon>Leotiomycetes</taxon>
        <taxon>Helotiales</taxon>
        <taxon>Mollisiaceae</taxon>
        <taxon>Mollisia</taxon>
    </lineage>
</organism>
<keyword evidence="2 7" id="KW-0812">Transmembrane</keyword>
<dbReference type="InterPro" id="IPR052337">
    <property type="entry name" value="SAT4-like"/>
</dbReference>
<feature type="transmembrane region" description="Helical" evidence="7">
    <location>
        <begin position="118"/>
        <end position="137"/>
    </location>
</feature>
<keyword evidence="3 7" id="KW-1133">Transmembrane helix</keyword>
<keyword evidence="10" id="KW-1185">Reference proteome</keyword>
<feature type="region of interest" description="Disordered" evidence="6">
    <location>
        <begin position="289"/>
        <end position="308"/>
    </location>
</feature>
<proteinExistence type="inferred from homology"/>
<dbReference type="RefSeq" id="XP_018068166.1">
    <property type="nucleotide sequence ID" value="XM_018217015.1"/>
</dbReference>
<feature type="transmembrane region" description="Helical" evidence="7">
    <location>
        <begin position="157"/>
        <end position="178"/>
    </location>
</feature>
<feature type="transmembrane region" description="Helical" evidence="7">
    <location>
        <begin position="88"/>
        <end position="106"/>
    </location>
</feature>
<dbReference type="EMBL" id="KQ947421">
    <property type="protein sequence ID" value="KUJ13811.1"/>
    <property type="molecule type" value="Genomic_DNA"/>
</dbReference>
<feature type="region of interest" description="Disordered" evidence="6">
    <location>
        <begin position="350"/>
        <end position="421"/>
    </location>
</feature>
<evidence type="ECO:0000256" key="7">
    <source>
        <dbReference type="SAM" id="Phobius"/>
    </source>
</evidence>
<evidence type="ECO:0000256" key="6">
    <source>
        <dbReference type="SAM" id="MobiDB-lite"/>
    </source>
</evidence>
<evidence type="ECO:0000256" key="4">
    <source>
        <dbReference type="ARBA" id="ARBA00023136"/>
    </source>
</evidence>
<evidence type="ECO:0000256" key="1">
    <source>
        <dbReference type="ARBA" id="ARBA00004141"/>
    </source>
</evidence>
<gene>
    <name evidence="9" type="ORF">LY89DRAFT_698941</name>
</gene>
<dbReference type="PANTHER" id="PTHR33048:SF152">
    <property type="entry name" value="INTEGRAL MEMBRANE PROTEIN"/>
    <property type="match status" value="1"/>
</dbReference>
<accession>A0A194X0T5</accession>
<dbReference type="GO" id="GO:0016020">
    <property type="term" value="C:membrane"/>
    <property type="evidence" value="ECO:0007669"/>
    <property type="project" value="UniProtKB-SubCell"/>
</dbReference>
<dbReference type="Pfam" id="PF20684">
    <property type="entry name" value="Fung_rhodopsin"/>
    <property type="match status" value="1"/>
</dbReference>
<dbReference type="InParanoid" id="A0A194X0T5"/>
<evidence type="ECO:0000313" key="10">
    <source>
        <dbReference type="Proteomes" id="UP000070700"/>
    </source>
</evidence>
<feature type="transmembrane region" description="Helical" evidence="7">
    <location>
        <begin position="190"/>
        <end position="214"/>
    </location>
</feature>
<dbReference type="KEGG" id="psco:LY89DRAFT_698941"/>
<feature type="domain" description="Rhodopsin" evidence="8">
    <location>
        <begin position="23"/>
        <end position="249"/>
    </location>
</feature>